<feature type="domain" description="Poly(A) polymerase central" evidence="16">
    <location>
        <begin position="211"/>
        <end position="361"/>
    </location>
</feature>
<protein>
    <recommendedName>
        <fullName evidence="5">polynucleotide adenylyltransferase</fullName>
        <ecNumber evidence="5">2.7.7.19</ecNumber>
    </recommendedName>
</protein>
<keyword evidence="10" id="KW-0067">ATP-binding</keyword>
<evidence type="ECO:0000256" key="12">
    <source>
        <dbReference type="ARBA" id="ARBA00023242"/>
    </source>
</evidence>
<proteinExistence type="inferred from homology"/>
<comment type="similarity">
    <text evidence="4">Belongs to the poly(A) polymerase family.</text>
</comment>
<reference evidence="18 19" key="1">
    <citation type="submission" date="2014-11" db="EMBL/GenBank/DDBJ databases">
        <title>Genetic blueprint of the zoonotic pathogen Toxocara canis.</title>
        <authorList>
            <person name="Zhu X.-Q."/>
            <person name="Korhonen P.K."/>
            <person name="Cai H."/>
            <person name="Young N.D."/>
            <person name="Nejsum P."/>
            <person name="von Samson-Himmelstjerna G."/>
            <person name="Boag P.R."/>
            <person name="Tan P."/>
            <person name="Li Q."/>
            <person name="Min J."/>
            <person name="Yang Y."/>
            <person name="Wang X."/>
            <person name="Fang X."/>
            <person name="Hall R.S."/>
            <person name="Hofmann A."/>
            <person name="Sternberg P.W."/>
            <person name="Jex A.R."/>
            <person name="Gasser R.B."/>
        </authorList>
    </citation>
    <scope>NUCLEOTIDE SEQUENCE [LARGE SCALE GENOMIC DNA]</scope>
    <source>
        <strain evidence="18">PN_DK_2014</strain>
    </source>
</reference>
<evidence type="ECO:0000256" key="2">
    <source>
        <dbReference type="ARBA" id="ARBA00001946"/>
    </source>
</evidence>
<evidence type="ECO:0000259" key="17">
    <source>
        <dbReference type="Pfam" id="PF20750"/>
    </source>
</evidence>
<evidence type="ECO:0000256" key="11">
    <source>
        <dbReference type="ARBA" id="ARBA00022842"/>
    </source>
</evidence>
<accession>A0A0B2V9Q3</accession>
<evidence type="ECO:0000256" key="1">
    <source>
        <dbReference type="ARBA" id="ARBA00001936"/>
    </source>
</evidence>
<comment type="cofactor">
    <cofactor evidence="2">
        <name>Mg(2+)</name>
        <dbReference type="ChEBI" id="CHEBI:18420"/>
    </cofactor>
</comment>
<dbReference type="Gene3D" id="3.30.70.590">
    <property type="entry name" value="Poly(A) polymerase predicted RNA binding domain"/>
    <property type="match status" value="1"/>
</dbReference>
<dbReference type="Proteomes" id="UP000031036">
    <property type="component" value="Unassembled WGS sequence"/>
</dbReference>
<dbReference type="InterPro" id="IPR048840">
    <property type="entry name" value="PolA_pol_NTPase"/>
</dbReference>
<dbReference type="AlphaFoldDB" id="A0A0B2V9Q3"/>
<keyword evidence="6" id="KW-0507">mRNA processing</keyword>
<feature type="domain" description="Poly(A) polymerase RNA-binding" evidence="15">
    <location>
        <begin position="364"/>
        <end position="420"/>
    </location>
</feature>
<dbReference type="GO" id="GO:0006397">
    <property type="term" value="P:mRNA processing"/>
    <property type="evidence" value="ECO:0007669"/>
    <property type="project" value="UniProtKB-KW"/>
</dbReference>
<evidence type="ECO:0000256" key="13">
    <source>
        <dbReference type="ARBA" id="ARBA00048830"/>
    </source>
</evidence>
<dbReference type="OMA" id="WEGWIES"/>
<gene>
    <name evidence="18" type="primary">Papola</name>
    <name evidence="18" type="ORF">Tcan_03273</name>
</gene>
<dbReference type="CDD" id="cd05402">
    <property type="entry name" value="NT_PAP_TUTase"/>
    <property type="match status" value="1"/>
</dbReference>
<dbReference type="Gene3D" id="3.30.460.10">
    <property type="entry name" value="Beta Polymerase, domain 2"/>
    <property type="match status" value="1"/>
</dbReference>
<evidence type="ECO:0000256" key="14">
    <source>
        <dbReference type="SAM" id="MobiDB-lite"/>
    </source>
</evidence>
<keyword evidence="7" id="KW-0808">Transferase</keyword>
<dbReference type="GO" id="GO:0031123">
    <property type="term" value="P:RNA 3'-end processing"/>
    <property type="evidence" value="ECO:0007669"/>
    <property type="project" value="InterPro"/>
</dbReference>
<evidence type="ECO:0000259" key="16">
    <source>
        <dbReference type="Pfam" id="PF04928"/>
    </source>
</evidence>
<dbReference type="Pfam" id="PF20750">
    <property type="entry name" value="PAP_NTPase"/>
    <property type="match status" value="1"/>
</dbReference>
<evidence type="ECO:0000256" key="3">
    <source>
        <dbReference type="ARBA" id="ARBA00004123"/>
    </source>
</evidence>
<evidence type="ECO:0000256" key="7">
    <source>
        <dbReference type="ARBA" id="ARBA00022679"/>
    </source>
</evidence>
<dbReference type="Gene3D" id="1.10.1410.10">
    <property type="match status" value="1"/>
</dbReference>
<dbReference type="STRING" id="6265.A0A0B2V9Q3"/>
<dbReference type="OrthoDB" id="412748at2759"/>
<feature type="compositionally biased region" description="Polar residues" evidence="14">
    <location>
        <begin position="645"/>
        <end position="665"/>
    </location>
</feature>
<dbReference type="GO" id="GO:0005524">
    <property type="term" value="F:ATP binding"/>
    <property type="evidence" value="ECO:0007669"/>
    <property type="project" value="UniProtKB-KW"/>
</dbReference>
<keyword evidence="11" id="KW-0460">Magnesium</keyword>
<comment type="subcellular location">
    <subcellularLocation>
        <location evidence="3">Nucleus</location>
    </subcellularLocation>
</comment>
<evidence type="ECO:0000256" key="9">
    <source>
        <dbReference type="ARBA" id="ARBA00022741"/>
    </source>
</evidence>
<evidence type="ECO:0000256" key="6">
    <source>
        <dbReference type="ARBA" id="ARBA00022664"/>
    </source>
</evidence>
<feature type="region of interest" description="Disordered" evidence="14">
    <location>
        <begin position="518"/>
        <end position="572"/>
    </location>
</feature>
<dbReference type="FunFam" id="3.30.460.10:FF:000002">
    <property type="entry name" value="Poly(A) polymerase alpha, putative"/>
    <property type="match status" value="1"/>
</dbReference>
<evidence type="ECO:0000256" key="8">
    <source>
        <dbReference type="ARBA" id="ARBA00022723"/>
    </source>
</evidence>
<organism evidence="18 19">
    <name type="scientific">Toxocara canis</name>
    <name type="common">Canine roundworm</name>
    <dbReference type="NCBI Taxonomy" id="6265"/>
    <lineage>
        <taxon>Eukaryota</taxon>
        <taxon>Metazoa</taxon>
        <taxon>Ecdysozoa</taxon>
        <taxon>Nematoda</taxon>
        <taxon>Chromadorea</taxon>
        <taxon>Rhabditida</taxon>
        <taxon>Spirurina</taxon>
        <taxon>Ascaridomorpha</taxon>
        <taxon>Ascaridoidea</taxon>
        <taxon>Toxocaridae</taxon>
        <taxon>Toxocara</taxon>
    </lineage>
</organism>
<keyword evidence="9" id="KW-0547">Nucleotide-binding</keyword>
<dbReference type="Pfam" id="PF04926">
    <property type="entry name" value="PAP_RNA-bind"/>
    <property type="match status" value="1"/>
</dbReference>
<evidence type="ECO:0000256" key="5">
    <source>
        <dbReference type="ARBA" id="ARBA00012388"/>
    </source>
</evidence>
<comment type="caution">
    <text evidence="18">The sequence shown here is derived from an EMBL/GenBank/DDBJ whole genome shotgun (WGS) entry which is preliminary data.</text>
</comment>
<feature type="domain" description="Poly(A) polymerase nucleotidyltransferase" evidence="17">
    <location>
        <begin position="12"/>
        <end position="205"/>
    </location>
</feature>
<dbReference type="EMBL" id="JPKZ01001757">
    <property type="protein sequence ID" value="KHN80191.1"/>
    <property type="molecule type" value="Genomic_DNA"/>
</dbReference>
<feature type="compositionally biased region" description="Low complexity" evidence="14">
    <location>
        <begin position="518"/>
        <end position="542"/>
    </location>
</feature>
<dbReference type="GO" id="GO:0003723">
    <property type="term" value="F:RNA binding"/>
    <property type="evidence" value="ECO:0007669"/>
    <property type="project" value="InterPro"/>
</dbReference>
<dbReference type="InterPro" id="IPR007010">
    <property type="entry name" value="PolA_pol_RNA-bd_dom"/>
</dbReference>
<comment type="catalytic activity">
    <reaction evidence="13">
        <text>RNA(n) + ATP = RNA(n)-3'-adenine ribonucleotide + diphosphate</text>
        <dbReference type="Rhea" id="RHEA:11332"/>
        <dbReference type="Rhea" id="RHEA-COMP:14527"/>
        <dbReference type="Rhea" id="RHEA-COMP:17347"/>
        <dbReference type="ChEBI" id="CHEBI:30616"/>
        <dbReference type="ChEBI" id="CHEBI:33019"/>
        <dbReference type="ChEBI" id="CHEBI:140395"/>
        <dbReference type="ChEBI" id="CHEBI:173115"/>
        <dbReference type="EC" id="2.7.7.19"/>
    </reaction>
</comment>
<dbReference type="GO" id="GO:0005634">
    <property type="term" value="C:nucleus"/>
    <property type="evidence" value="ECO:0007669"/>
    <property type="project" value="UniProtKB-SubCell"/>
</dbReference>
<evidence type="ECO:0000259" key="15">
    <source>
        <dbReference type="Pfam" id="PF04926"/>
    </source>
</evidence>
<evidence type="ECO:0000313" key="19">
    <source>
        <dbReference type="Proteomes" id="UP000031036"/>
    </source>
</evidence>
<evidence type="ECO:0000256" key="10">
    <source>
        <dbReference type="ARBA" id="ARBA00022840"/>
    </source>
</evidence>
<dbReference type="SUPFAM" id="SSF81301">
    <property type="entry name" value="Nucleotidyltransferase"/>
    <property type="match status" value="1"/>
</dbReference>
<keyword evidence="8" id="KW-0479">Metal-binding</keyword>
<evidence type="ECO:0000313" key="18">
    <source>
        <dbReference type="EMBL" id="KHN80191.1"/>
    </source>
</evidence>
<dbReference type="FunFam" id="1.10.1410.10:FF:000001">
    <property type="entry name" value="Putative poly(A) polymerase gamma"/>
    <property type="match status" value="1"/>
</dbReference>
<dbReference type="GO" id="GO:0046872">
    <property type="term" value="F:metal ion binding"/>
    <property type="evidence" value="ECO:0007669"/>
    <property type="project" value="UniProtKB-KW"/>
</dbReference>
<dbReference type="PANTHER" id="PTHR10682:SF10">
    <property type="entry name" value="POLYNUCLEOTIDE ADENYLYLTRANSFERASE"/>
    <property type="match status" value="1"/>
</dbReference>
<dbReference type="InterPro" id="IPR007012">
    <property type="entry name" value="PolA_pol_cen_dom"/>
</dbReference>
<keyword evidence="12" id="KW-0539">Nucleus</keyword>
<comment type="cofactor">
    <cofactor evidence="1">
        <name>Mn(2+)</name>
        <dbReference type="ChEBI" id="CHEBI:29035"/>
    </cofactor>
</comment>
<dbReference type="EC" id="2.7.7.19" evidence="5"/>
<dbReference type="Pfam" id="PF04928">
    <property type="entry name" value="PAP_central"/>
    <property type="match status" value="1"/>
</dbReference>
<name>A0A0B2V9Q3_TOXCA</name>
<dbReference type="GO" id="GO:1990817">
    <property type="term" value="F:poly(A) RNA polymerase activity"/>
    <property type="evidence" value="ECO:0007669"/>
    <property type="project" value="UniProtKB-EC"/>
</dbReference>
<dbReference type="SUPFAM" id="SSF81631">
    <property type="entry name" value="PAP/OAS1 substrate-binding domain"/>
    <property type="match status" value="1"/>
</dbReference>
<evidence type="ECO:0000256" key="4">
    <source>
        <dbReference type="ARBA" id="ARBA00010912"/>
    </source>
</evidence>
<keyword evidence="19" id="KW-1185">Reference proteome</keyword>
<dbReference type="PANTHER" id="PTHR10682">
    <property type="entry name" value="POLY A POLYMERASE"/>
    <property type="match status" value="1"/>
</dbReference>
<dbReference type="InterPro" id="IPR043519">
    <property type="entry name" value="NT_sf"/>
</dbReference>
<feature type="compositionally biased region" description="Low complexity" evidence="14">
    <location>
        <begin position="557"/>
        <end position="572"/>
    </location>
</feature>
<dbReference type="SUPFAM" id="SSF55003">
    <property type="entry name" value="PAP/Archaeal CCA-adding enzyme, C-terminal domain"/>
    <property type="match status" value="1"/>
</dbReference>
<dbReference type="InterPro" id="IPR011068">
    <property type="entry name" value="NuclTrfase_I-like_C"/>
</dbReference>
<sequence length="751" mass="83345">MMSQDNKTTYLGVSQPISILPPDEDDILLTEKLKECLESYGYFETEAEMQLRLEVLGSINSLVKRWVRLVSEAKQMPANEVETVGGKLFTFGSYRLGVHTRGADIDSLCAAPRHVDRSDFFTSFYELLRQDPNTTDLRQVQDAFVPVIKLKYRGIELDILFARLALTKVPDDQQLNDDSILKNLDEKSVRSLNGCRVADEILRLVPNIDAFTYTLRAIKLWAKNHGIYSNVLGFLGGVSWAILVARTCQLYPNAAPAKLIQKFFLVFTRWEWPHPVLLKDCDQTPRPPDMQSFQDLVWDPRTRSCDRYHLMPIITPAFPEQNSTFNVTKSTRQVIMNELEEGLAITIEIMSGKAEWSKLFDEVNFFSRYKHFIVLLCVAANENDQLVWSGLVESKIRHLIGSLERNPCVNLCHINPQHFSPITPLPIEVPIENPCCQMWFIGMELNKQLKKNIDLTEEIQQFNDVVMRTADFQNVYCPGMAVLPSYVRRADLHLWLPRSELSRGRVATKKNRIVAALNASSPSHTPPSSQNSSQSSTNTATSTRDRRTSASCSMDAVTSSLSDPSVSSSTPTANHETFAALKAAASVPAAAATLCARANNIQGRNSERVSSTTTEMSYSSVLPVVATKAVTDIPLSGGSPDNRKPSVNSTLLHSRSTPNLEVSATSDRRPASQLPVSNVSRLNPGRTPSVDLSCTEDSQETRKRVHGTSSGVSATEEPPVRARRSNADSLVSNGSATTFIGRENAFSGAMA</sequence>
<feature type="region of interest" description="Disordered" evidence="14">
    <location>
        <begin position="632"/>
        <end position="729"/>
    </location>
</feature>